<dbReference type="Gene3D" id="2.40.128.580">
    <property type="entry name" value="GXWXG domain"/>
    <property type="match status" value="1"/>
</dbReference>
<accession>A0ABY2QU45</accession>
<dbReference type="InterPro" id="IPR025951">
    <property type="entry name" value="GXWXG_dom"/>
</dbReference>
<evidence type="ECO:0000259" key="2">
    <source>
        <dbReference type="Pfam" id="PF14232"/>
    </source>
</evidence>
<evidence type="ECO:0000259" key="1">
    <source>
        <dbReference type="Pfam" id="PF14231"/>
    </source>
</evidence>
<gene>
    <name evidence="3" type="ORF">E9677_16675</name>
</gene>
<dbReference type="Proteomes" id="UP000309667">
    <property type="component" value="Unassembled WGS sequence"/>
</dbReference>
<dbReference type="Pfam" id="PF14231">
    <property type="entry name" value="GXWXG"/>
    <property type="match status" value="1"/>
</dbReference>
<keyword evidence="4" id="KW-1185">Reference proteome</keyword>
<dbReference type="EMBL" id="STGT01000004">
    <property type="protein sequence ID" value="THV12413.1"/>
    <property type="molecule type" value="Genomic_DNA"/>
</dbReference>
<dbReference type="Pfam" id="PF14232">
    <property type="entry name" value="DUF4334"/>
    <property type="match status" value="1"/>
</dbReference>
<dbReference type="InterPro" id="IPR025568">
    <property type="entry name" value="DUF4334"/>
</dbReference>
<evidence type="ECO:0000313" key="3">
    <source>
        <dbReference type="EMBL" id="THV12413.1"/>
    </source>
</evidence>
<evidence type="ECO:0000313" key="4">
    <source>
        <dbReference type="Proteomes" id="UP000309667"/>
    </source>
</evidence>
<sequence length="197" mass="22625">MRDRGRKQANAVQRRRDQMNEPSAFEIFRQMAPVDPGELVGLWKGRGVPTGHPLDGVLENLGWFGKRFTQDLRADALLFQSGERRLTAIDPAPIPVNLALRFHHLGRTRAARNLFSYLQRGLRAHGPTARLKVLSYDGVQSAAMVYDRMPITDHFRQKDKDTLMGLMVIEKDARRYLFELERVKDAAEAERCQDLKR</sequence>
<name>A0ABY2QU45_9HYPH</name>
<reference evidence="3 4" key="1">
    <citation type="submission" date="2019-04" db="EMBL/GenBank/DDBJ databases">
        <title>Genome sequence of strain 7209-2.</title>
        <authorList>
            <person name="Gao J."/>
            <person name="Sun J."/>
        </authorList>
    </citation>
    <scope>NUCLEOTIDE SEQUENCE [LARGE SCALE GENOMIC DNA]</scope>
    <source>
        <strain evidence="3 4">7209-2</strain>
    </source>
</reference>
<feature type="domain" description="GXWXG" evidence="1">
    <location>
        <begin position="26"/>
        <end position="81"/>
    </location>
</feature>
<organism evidence="3 4">
    <name type="scientific">Rhizobium rhizophilum</name>
    <dbReference type="NCBI Taxonomy" id="1850373"/>
    <lineage>
        <taxon>Bacteria</taxon>
        <taxon>Pseudomonadati</taxon>
        <taxon>Pseudomonadota</taxon>
        <taxon>Alphaproteobacteria</taxon>
        <taxon>Hyphomicrobiales</taxon>
        <taxon>Rhizobiaceae</taxon>
        <taxon>Rhizobium/Agrobacterium group</taxon>
        <taxon>Rhizobium</taxon>
    </lineage>
</organism>
<comment type="caution">
    <text evidence="3">The sequence shown here is derived from an EMBL/GenBank/DDBJ whole genome shotgun (WGS) entry which is preliminary data.</text>
</comment>
<proteinExistence type="predicted"/>
<feature type="domain" description="DUF4334" evidence="2">
    <location>
        <begin position="128"/>
        <end position="182"/>
    </location>
</feature>
<protein>
    <submittedName>
        <fullName evidence="3">DUF4334 domain-containing protein</fullName>
    </submittedName>
</protein>